<evidence type="ECO:0000313" key="2">
    <source>
        <dbReference type="Proteomes" id="UP000265719"/>
    </source>
</evidence>
<proteinExistence type="predicted"/>
<dbReference type="RefSeq" id="WP_068692875.1">
    <property type="nucleotide sequence ID" value="NZ_CP063196.1"/>
</dbReference>
<name>A0A399G401_9ACTN</name>
<accession>A0A399G401</accession>
<keyword evidence="2" id="KW-1185">Reference proteome</keyword>
<gene>
    <name evidence="1" type="ORF">NI17_006620</name>
</gene>
<protein>
    <submittedName>
        <fullName evidence="1">Uncharacterized protein</fullName>
    </submittedName>
</protein>
<evidence type="ECO:0000313" key="1">
    <source>
        <dbReference type="EMBL" id="UOE20850.1"/>
    </source>
</evidence>
<dbReference type="KEGG" id="thao:NI17_006620"/>
<reference evidence="1" key="1">
    <citation type="submission" date="2020-10" db="EMBL/GenBank/DDBJ databases">
        <title>De novo genome project of the cellulose decomposer Thermobifida halotolerans type strain.</title>
        <authorList>
            <person name="Nagy I."/>
            <person name="Horvath B."/>
            <person name="Kukolya J."/>
            <person name="Nagy I."/>
            <person name="Orsini M."/>
        </authorList>
    </citation>
    <scope>NUCLEOTIDE SEQUENCE</scope>
    <source>
        <strain evidence="1">DSM 44931</strain>
    </source>
</reference>
<organism evidence="1 2">
    <name type="scientific">Thermobifida halotolerans</name>
    <dbReference type="NCBI Taxonomy" id="483545"/>
    <lineage>
        <taxon>Bacteria</taxon>
        <taxon>Bacillati</taxon>
        <taxon>Actinomycetota</taxon>
        <taxon>Actinomycetes</taxon>
        <taxon>Streptosporangiales</taxon>
        <taxon>Nocardiopsidaceae</taxon>
        <taxon>Thermobifida</taxon>
    </lineage>
</organism>
<sequence length="69" mass="7415">MVAHPERITVDEAGARVSEQCAGATREIRKVAESGRRLCDSRSVSTRKAMGSLAFDVLVLGLVALLVLF</sequence>
<dbReference type="EMBL" id="CP063196">
    <property type="protein sequence ID" value="UOE20850.1"/>
    <property type="molecule type" value="Genomic_DNA"/>
</dbReference>
<dbReference type="AlphaFoldDB" id="A0A399G401"/>
<dbReference type="Proteomes" id="UP000265719">
    <property type="component" value="Chromosome"/>
</dbReference>